<reference evidence="9 10" key="1">
    <citation type="journal article" date="2011" name="BMC Genomics">
        <title>Insight into cross-talk between intra-amoebal pathogens.</title>
        <authorList>
            <person name="Gimenez G."/>
            <person name="Bertelli C."/>
            <person name="Moliner C."/>
            <person name="Robert C."/>
            <person name="Raoult D."/>
            <person name="Fournier P.E."/>
            <person name="Greub G."/>
        </authorList>
    </citation>
    <scope>NUCLEOTIDE SEQUENCE [LARGE SCALE GENOMIC DNA]</scope>
    <source>
        <strain evidence="9 10">LLAP12</strain>
    </source>
</reference>
<sequence>MYKRIQTFNATITLLVLFASFYFQYIIGLTPCPLCIMQRVCVFLLLAVMGFRFSTLKRAHCISFWQIIFAGAGLFFAARQLWLQSLPASQVPACMPGLDVLIRYFPWKTVAQTLLWGTGDCAEVTWRLWGISMPGWCAMYFIFMIIMGCFLFWCTRPSRNFGNY</sequence>
<organism evidence="9 10">
    <name type="scientific">Legionella drancourtii LLAP12</name>
    <dbReference type="NCBI Taxonomy" id="658187"/>
    <lineage>
        <taxon>Bacteria</taxon>
        <taxon>Pseudomonadati</taxon>
        <taxon>Pseudomonadota</taxon>
        <taxon>Gammaproteobacteria</taxon>
        <taxon>Legionellales</taxon>
        <taxon>Legionellaceae</taxon>
        <taxon>Legionella</taxon>
    </lineage>
</organism>
<keyword evidence="4" id="KW-0249">Electron transport</keyword>
<evidence type="ECO:0000256" key="2">
    <source>
        <dbReference type="ARBA" id="ARBA00022475"/>
    </source>
</evidence>
<dbReference type="GO" id="GO:0015035">
    <property type="term" value="F:protein-disulfide reductase activity"/>
    <property type="evidence" value="ECO:0007669"/>
    <property type="project" value="InterPro"/>
</dbReference>
<keyword evidence="5 8" id="KW-1133">Transmembrane helix</keyword>
<protein>
    <submittedName>
        <fullName evidence="9">Disulfide bond formation protein B family</fullName>
    </submittedName>
</protein>
<feature type="transmembrane region" description="Helical" evidence="8">
    <location>
        <begin position="12"/>
        <end position="30"/>
    </location>
</feature>
<evidence type="ECO:0000256" key="8">
    <source>
        <dbReference type="SAM" id="Phobius"/>
    </source>
</evidence>
<dbReference type="InterPro" id="IPR023380">
    <property type="entry name" value="DsbB-like_sf"/>
</dbReference>
<feature type="transmembrane region" description="Helical" evidence="8">
    <location>
        <begin position="62"/>
        <end position="82"/>
    </location>
</feature>
<evidence type="ECO:0000313" key="10">
    <source>
        <dbReference type="Proteomes" id="UP000002770"/>
    </source>
</evidence>
<gene>
    <name evidence="9" type="ORF">LDG_8256</name>
</gene>
<dbReference type="STRING" id="658187.LDG_8256"/>
<dbReference type="Proteomes" id="UP000002770">
    <property type="component" value="Unassembled WGS sequence"/>
</dbReference>
<evidence type="ECO:0000313" key="9">
    <source>
        <dbReference type="EMBL" id="EHL29963.1"/>
    </source>
</evidence>
<dbReference type="HOGENOM" id="CLU_098660_1_1_6"/>
<feature type="transmembrane region" description="Helical" evidence="8">
    <location>
        <begin position="133"/>
        <end position="154"/>
    </location>
</feature>
<dbReference type="FunCoup" id="G9ESI2">
    <property type="interactions" value="61"/>
</dbReference>
<dbReference type="eggNOG" id="COG1495">
    <property type="taxonomic scope" value="Bacteria"/>
</dbReference>
<keyword evidence="4" id="KW-0813">Transport</keyword>
<evidence type="ECO:0000256" key="7">
    <source>
        <dbReference type="ARBA" id="ARBA00023284"/>
    </source>
</evidence>
<dbReference type="InterPro" id="IPR003752">
    <property type="entry name" value="DiS_bond_form_DsbB/BdbC"/>
</dbReference>
<proteinExistence type="predicted"/>
<keyword evidence="10" id="KW-1185">Reference proteome</keyword>
<evidence type="ECO:0000256" key="6">
    <source>
        <dbReference type="ARBA" id="ARBA00023136"/>
    </source>
</evidence>
<name>G9ESI2_9GAMM</name>
<keyword evidence="2" id="KW-1003">Cell membrane</keyword>
<evidence type="ECO:0000256" key="1">
    <source>
        <dbReference type="ARBA" id="ARBA00004651"/>
    </source>
</evidence>
<feature type="transmembrane region" description="Helical" evidence="8">
    <location>
        <begin position="36"/>
        <end position="55"/>
    </location>
</feature>
<comment type="subcellular location">
    <subcellularLocation>
        <location evidence="1">Cell membrane</location>
        <topology evidence="1">Multi-pass membrane protein</topology>
    </subcellularLocation>
</comment>
<dbReference type="PANTHER" id="PTHR36570">
    <property type="entry name" value="DISULFIDE BOND FORMATION PROTEIN B"/>
    <property type="match status" value="1"/>
</dbReference>
<evidence type="ECO:0000256" key="4">
    <source>
        <dbReference type="ARBA" id="ARBA00022982"/>
    </source>
</evidence>
<dbReference type="Pfam" id="PF02600">
    <property type="entry name" value="DsbB"/>
    <property type="match status" value="1"/>
</dbReference>
<dbReference type="AlphaFoldDB" id="G9ESI2"/>
<keyword evidence="7" id="KW-0676">Redox-active center</keyword>
<dbReference type="EMBL" id="JH413843">
    <property type="protein sequence ID" value="EHL29963.1"/>
    <property type="molecule type" value="Genomic_DNA"/>
</dbReference>
<evidence type="ECO:0000256" key="3">
    <source>
        <dbReference type="ARBA" id="ARBA00022692"/>
    </source>
</evidence>
<keyword evidence="6 8" id="KW-0472">Membrane</keyword>
<dbReference type="SUPFAM" id="SSF158442">
    <property type="entry name" value="DsbB-like"/>
    <property type="match status" value="1"/>
</dbReference>
<keyword evidence="3 8" id="KW-0812">Transmembrane</keyword>
<dbReference type="GO" id="GO:0006457">
    <property type="term" value="P:protein folding"/>
    <property type="evidence" value="ECO:0007669"/>
    <property type="project" value="InterPro"/>
</dbReference>
<accession>G9ESI2</accession>
<dbReference type="Gene3D" id="1.20.1550.10">
    <property type="entry name" value="DsbB-like"/>
    <property type="match status" value="1"/>
</dbReference>
<dbReference type="PANTHER" id="PTHR36570:SF3">
    <property type="entry name" value="DISULFIDE BOND FORMATION PROTEIN B"/>
    <property type="match status" value="1"/>
</dbReference>
<dbReference type="InterPro" id="IPR050183">
    <property type="entry name" value="DsbB"/>
</dbReference>
<dbReference type="GO" id="GO:0005886">
    <property type="term" value="C:plasma membrane"/>
    <property type="evidence" value="ECO:0007669"/>
    <property type="project" value="UniProtKB-SubCell"/>
</dbReference>
<dbReference type="InParanoid" id="G9ESI2"/>
<evidence type="ECO:0000256" key="5">
    <source>
        <dbReference type="ARBA" id="ARBA00022989"/>
    </source>
</evidence>